<dbReference type="Proteomes" id="UP001224412">
    <property type="component" value="Unassembled WGS sequence"/>
</dbReference>
<accession>A0AAP4F5V9</accession>
<dbReference type="RefSeq" id="WP_284588982.1">
    <property type="nucleotide sequence ID" value="NZ_JASNUC010000007.1"/>
</dbReference>
<evidence type="ECO:0000313" key="3">
    <source>
        <dbReference type="Proteomes" id="UP001224412"/>
    </source>
</evidence>
<reference evidence="2" key="1">
    <citation type="submission" date="2023-05" db="EMBL/GenBank/DDBJ databases">
        <title>Metabolic capabilities are highly conserved among human nasal-associated Corynebacterium species in pangenomic analyses.</title>
        <authorList>
            <person name="Tran T.H."/>
            <person name="Roberts A.Q."/>
            <person name="Escapa I.F."/>
            <person name="Gao W."/>
            <person name="Conlan S."/>
            <person name="Kong H."/>
            <person name="Segre J.A."/>
            <person name="Kelly M.S."/>
            <person name="Lemon K.P."/>
        </authorList>
    </citation>
    <scope>NUCLEOTIDE SEQUENCE</scope>
    <source>
        <strain evidence="2">KPL2773</strain>
    </source>
</reference>
<organism evidence="2 3">
    <name type="scientific">Corynebacterium pseudodiphtheriticum</name>
    <dbReference type="NCBI Taxonomy" id="37637"/>
    <lineage>
        <taxon>Bacteria</taxon>
        <taxon>Bacillati</taxon>
        <taxon>Actinomycetota</taxon>
        <taxon>Actinomycetes</taxon>
        <taxon>Mycobacteriales</taxon>
        <taxon>Corynebacteriaceae</taxon>
        <taxon>Corynebacterium</taxon>
    </lineage>
</organism>
<keyword evidence="1" id="KW-1133">Transmembrane helix</keyword>
<keyword evidence="1" id="KW-0472">Membrane</keyword>
<gene>
    <name evidence="2" type="ORF">QPX42_02460</name>
</gene>
<feature type="transmembrane region" description="Helical" evidence="1">
    <location>
        <begin position="6"/>
        <end position="26"/>
    </location>
</feature>
<proteinExistence type="predicted"/>
<feature type="transmembrane region" description="Helical" evidence="1">
    <location>
        <begin position="38"/>
        <end position="59"/>
    </location>
</feature>
<keyword evidence="1" id="KW-0812">Transmembrane</keyword>
<protein>
    <submittedName>
        <fullName evidence="2">Uncharacterized protein</fullName>
    </submittedName>
</protein>
<dbReference type="AlphaFoldDB" id="A0AAP4F5V9"/>
<name>A0AAP4F5V9_9CORY</name>
<dbReference type="EMBL" id="JASNVH010000003">
    <property type="protein sequence ID" value="MDK4306418.1"/>
    <property type="molecule type" value="Genomic_DNA"/>
</dbReference>
<evidence type="ECO:0000256" key="1">
    <source>
        <dbReference type="SAM" id="Phobius"/>
    </source>
</evidence>
<comment type="caution">
    <text evidence="2">The sequence shown here is derived from an EMBL/GenBank/DDBJ whole genome shotgun (WGS) entry which is preliminary data.</text>
</comment>
<evidence type="ECO:0000313" key="2">
    <source>
        <dbReference type="EMBL" id="MDK4306418.1"/>
    </source>
</evidence>
<sequence length="300" mass="32403">MWVIFVNDLAGNSVLKYLLAVFLIQWKETLMFHPGRTPIRWVIATFAVLSAVVAFAVSVPSASAEEYVSTTSISPEGEEYNIGWTVPSNGGEANSRFKRATESHVFETNHLENGLQTLIHLENPEAPEEFRFPLNIPQNAEIVTFSEGSEDSMGIFQDGKLLATIAHPWAHDSTGKPVPTSLTIEDGVLVQRVEHNAEMVFPITADPQIDWGWKKTTIKLSKKETQVTGGATGAGALAALPWMAALGVTGPLAPVILAAAGKLSFDAIRAHRRGKCLGIVVNTNVLSTNGGISTFEYSCS</sequence>